<keyword evidence="4" id="KW-0732">Signal</keyword>
<organism evidence="7 10">
    <name type="scientific">Pseudoduganella umbonata</name>
    <dbReference type="NCBI Taxonomy" id="864828"/>
    <lineage>
        <taxon>Bacteria</taxon>
        <taxon>Pseudomonadati</taxon>
        <taxon>Pseudomonadota</taxon>
        <taxon>Betaproteobacteria</taxon>
        <taxon>Burkholderiales</taxon>
        <taxon>Oxalobacteraceae</taxon>
        <taxon>Telluria group</taxon>
        <taxon>Pseudoduganella</taxon>
    </lineage>
</organism>
<evidence type="ECO:0000259" key="6">
    <source>
        <dbReference type="Pfam" id="PF21254"/>
    </source>
</evidence>
<dbReference type="PANTHER" id="PTHR43695">
    <property type="entry name" value="PUTATIVE (AFU_ORTHOLOGUE AFUA_2G17250)-RELATED"/>
    <property type="match status" value="1"/>
</dbReference>
<dbReference type="InterPro" id="IPR013830">
    <property type="entry name" value="SGNH_hydro"/>
</dbReference>
<protein>
    <submittedName>
        <fullName evidence="7">Lysophospholipase L1-like esterase</fullName>
    </submittedName>
    <submittedName>
        <fullName evidence="8">Rhamnogalacturonan acetylesterase</fullName>
    </submittedName>
</protein>
<dbReference type="InterPro" id="IPR036514">
    <property type="entry name" value="SGNH_hydro_sf"/>
</dbReference>
<evidence type="ECO:0000313" key="10">
    <source>
        <dbReference type="Proteomes" id="UP000584325"/>
    </source>
</evidence>
<feature type="domain" description="SGNH hydrolase-type esterase" evidence="5">
    <location>
        <begin position="192"/>
        <end position="341"/>
    </location>
</feature>
<dbReference type="EMBL" id="CP040017">
    <property type="protein sequence ID" value="QCP13616.1"/>
    <property type="molecule type" value="Genomic_DNA"/>
</dbReference>
<dbReference type="AlphaFoldDB" id="A0A4P8HW45"/>
<dbReference type="InterPro" id="IPR008979">
    <property type="entry name" value="Galactose-bd-like_sf"/>
</dbReference>
<evidence type="ECO:0000313" key="7">
    <source>
        <dbReference type="EMBL" id="MBB3223501.1"/>
    </source>
</evidence>
<evidence type="ECO:0000256" key="3">
    <source>
        <dbReference type="SAM" id="MobiDB-lite"/>
    </source>
</evidence>
<feature type="compositionally biased region" description="Basic and acidic residues" evidence="3">
    <location>
        <begin position="424"/>
        <end position="435"/>
    </location>
</feature>
<dbReference type="Proteomes" id="UP000298763">
    <property type="component" value="Chromosome"/>
</dbReference>
<name>A0A4P8HW45_9BURK</name>
<accession>A0A4P8HW45</accession>
<dbReference type="InterPro" id="IPR037459">
    <property type="entry name" value="RhgT-like"/>
</dbReference>
<feature type="region of interest" description="Disordered" evidence="3">
    <location>
        <begin position="415"/>
        <end position="435"/>
    </location>
</feature>
<evidence type="ECO:0000256" key="4">
    <source>
        <dbReference type="SAM" id="SignalP"/>
    </source>
</evidence>
<dbReference type="Pfam" id="PF21254">
    <property type="entry name" value="AGA-YXIM_GBD"/>
    <property type="match status" value="1"/>
</dbReference>
<dbReference type="SUPFAM" id="SSF52266">
    <property type="entry name" value="SGNH hydrolase"/>
    <property type="match status" value="1"/>
</dbReference>
<evidence type="ECO:0000256" key="2">
    <source>
        <dbReference type="ARBA" id="ARBA00022801"/>
    </source>
</evidence>
<sequence>MNIKPLAGLLLALAAPASFAAMPADGWRFDFTGKAAAGHTAVQAGTAYDSTRGFGYEVDNGGNNGANNGADTSTATATAAATFFSADVPEGNVAVTVTLGPGTHTIKSEVRRLMLENVVVPAGQTITRTFVVNTRTPAIAAANGMKAGVVNLKAPRETVQEAWNWDRRLTLEIHGGVDKVEIKPVQLPTIFLLGDSTVSDQPGEPYASWGQMLTRFFKPGVAVANHAQSGETFRDSLARRRIDKIVSQLRPGDVVLLQFGHNDQKQIKAGNGGPFTTYKAELRQHVDMVREAGGLPVVVSSMERRRFDAAGKPESTLADYAAAASQSAQELGVPYIDLNAASKVLYGALGVEGSKPAFALPAPDKLDNTHHSNYGAYLLAKAVVSGIRDAKLPVASQVVDGFAFDPARPDPFDKFAVPASPRYTNERPLGDEANR</sequence>
<feature type="domain" description="Beta-agarase/YXIM esterase-like galactose-binding" evidence="6">
    <location>
        <begin position="27"/>
        <end position="124"/>
    </location>
</feature>
<dbReference type="Pfam" id="PF13472">
    <property type="entry name" value="Lipase_GDSL_2"/>
    <property type="match status" value="1"/>
</dbReference>
<dbReference type="PANTHER" id="PTHR43695:SF1">
    <property type="entry name" value="RHAMNOGALACTURONAN ACETYLESTERASE"/>
    <property type="match status" value="1"/>
</dbReference>
<feature type="signal peptide" evidence="4">
    <location>
        <begin position="1"/>
        <end position="20"/>
    </location>
</feature>
<keyword evidence="2" id="KW-0378">Hydrolase</keyword>
<dbReference type="RefSeq" id="WP_137316395.1">
    <property type="nucleotide sequence ID" value="NZ_CP040017.1"/>
</dbReference>
<dbReference type="OrthoDB" id="191551at2"/>
<evidence type="ECO:0000313" key="9">
    <source>
        <dbReference type="Proteomes" id="UP000298763"/>
    </source>
</evidence>
<comment type="similarity">
    <text evidence="1">Belongs to the 'GDSL' lipolytic enzyme family.</text>
</comment>
<dbReference type="SUPFAM" id="SSF49785">
    <property type="entry name" value="Galactose-binding domain-like"/>
    <property type="match status" value="1"/>
</dbReference>
<reference evidence="7 10" key="2">
    <citation type="submission" date="2020-08" db="EMBL/GenBank/DDBJ databases">
        <title>Genomic Encyclopedia of Type Strains, Phase III (KMG-III): the genomes of soil and plant-associated and newly described type strains.</title>
        <authorList>
            <person name="Whitman W."/>
        </authorList>
    </citation>
    <scope>NUCLEOTIDE SEQUENCE [LARGE SCALE GENOMIC DNA]</scope>
    <source>
        <strain evidence="7 10">CECT 7753</strain>
    </source>
</reference>
<dbReference type="Gene3D" id="3.40.50.1110">
    <property type="entry name" value="SGNH hydrolase"/>
    <property type="match status" value="1"/>
</dbReference>
<evidence type="ECO:0000259" key="5">
    <source>
        <dbReference type="Pfam" id="PF13472"/>
    </source>
</evidence>
<evidence type="ECO:0000313" key="8">
    <source>
        <dbReference type="EMBL" id="QCP13616.1"/>
    </source>
</evidence>
<dbReference type="EMBL" id="JACHXS010000009">
    <property type="protein sequence ID" value="MBB3223501.1"/>
    <property type="molecule type" value="Genomic_DNA"/>
</dbReference>
<dbReference type="GO" id="GO:0016788">
    <property type="term" value="F:hydrolase activity, acting on ester bonds"/>
    <property type="evidence" value="ECO:0007669"/>
    <property type="project" value="UniProtKB-ARBA"/>
</dbReference>
<feature type="chain" id="PRO_5043994517" evidence="4">
    <location>
        <begin position="21"/>
        <end position="435"/>
    </location>
</feature>
<keyword evidence="9" id="KW-1185">Reference proteome</keyword>
<dbReference type="CDD" id="cd01821">
    <property type="entry name" value="Rhamnogalacturan_acetylesterase_like"/>
    <property type="match status" value="1"/>
</dbReference>
<proteinExistence type="inferred from homology"/>
<evidence type="ECO:0000256" key="1">
    <source>
        <dbReference type="ARBA" id="ARBA00008668"/>
    </source>
</evidence>
<dbReference type="InterPro" id="IPR049033">
    <property type="entry name" value="AGA-YXIM_GBD"/>
</dbReference>
<reference evidence="8 9" key="1">
    <citation type="submission" date="2019-05" db="EMBL/GenBank/DDBJ databases">
        <title>Draft Genome Sequences of Six Type Strains of the Genus Massilia.</title>
        <authorList>
            <person name="Miess H."/>
            <person name="Frediansyhah A."/>
            <person name="Gross H."/>
        </authorList>
    </citation>
    <scope>NUCLEOTIDE SEQUENCE [LARGE SCALE GENOMIC DNA]</scope>
    <source>
        <strain evidence="8 9">DSMZ 26121</strain>
    </source>
</reference>
<dbReference type="Proteomes" id="UP000584325">
    <property type="component" value="Unassembled WGS sequence"/>
</dbReference>
<dbReference type="Gene3D" id="2.60.120.430">
    <property type="entry name" value="Galactose-binding lectin"/>
    <property type="match status" value="1"/>
</dbReference>
<gene>
    <name evidence="8" type="ORF">FCL38_26645</name>
    <name evidence="7" type="ORF">FHS02_004347</name>
</gene>